<dbReference type="InParanoid" id="A0A6P8ZC79"/>
<dbReference type="RefSeq" id="XP_034246052.1">
    <property type="nucleotide sequence ID" value="XM_034390161.1"/>
</dbReference>
<protein>
    <submittedName>
        <fullName evidence="2">Uncharacterized protein LOC117648025</fullName>
    </submittedName>
</protein>
<dbReference type="AlphaFoldDB" id="A0A6P8ZC79"/>
<proteinExistence type="predicted"/>
<evidence type="ECO:0000313" key="1">
    <source>
        <dbReference type="Proteomes" id="UP000515158"/>
    </source>
</evidence>
<accession>A0A6P8ZC79</accession>
<keyword evidence="1" id="KW-1185">Reference proteome</keyword>
<name>A0A6P8ZC79_THRPL</name>
<dbReference type="KEGG" id="tpal:117648025"/>
<sequence length="124" mass="14160">MALQELSPDTTVLQFKVVTVKGVCYRKGSAIITSFHEQPVFGKVVHIFKVSEKLVFVYQKLDTVEFRKPLNSFKVRHCAEFSTIEANSLPYNHKLHFVQQVETHVIVPCRSFLSTQDFNANAMA</sequence>
<reference evidence="2" key="1">
    <citation type="submission" date="2025-08" db="UniProtKB">
        <authorList>
            <consortium name="RefSeq"/>
        </authorList>
    </citation>
    <scope>IDENTIFICATION</scope>
    <source>
        <tissue evidence="2">Total insect</tissue>
    </source>
</reference>
<dbReference type="Proteomes" id="UP000515158">
    <property type="component" value="Unplaced"/>
</dbReference>
<gene>
    <name evidence="2" type="primary">LOC117648025</name>
</gene>
<evidence type="ECO:0000313" key="2">
    <source>
        <dbReference type="RefSeq" id="XP_034246052.1"/>
    </source>
</evidence>
<organism evidence="2">
    <name type="scientific">Thrips palmi</name>
    <name type="common">Melon thrips</name>
    <dbReference type="NCBI Taxonomy" id="161013"/>
    <lineage>
        <taxon>Eukaryota</taxon>
        <taxon>Metazoa</taxon>
        <taxon>Ecdysozoa</taxon>
        <taxon>Arthropoda</taxon>
        <taxon>Hexapoda</taxon>
        <taxon>Insecta</taxon>
        <taxon>Pterygota</taxon>
        <taxon>Neoptera</taxon>
        <taxon>Paraneoptera</taxon>
        <taxon>Thysanoptera</taxon>
        <taxon>Terebrantia</taxon>
        <taxon>Thripoidea</taxon>
        <taxon>Thripidae</taxon>
        <taxon>Thrips</taxon>
    </lineage>
</organism>
<dbReference type="GeneID" id="117648025"/>